<dbReference type="RefSeq" id="WP_161832311.1">
    <property type="nucleotide sequence ID" value="NZ_AP028127.1"/>
</dbReference>
<proteinExistence type="predicted"/>
<reference evidence="1" key="1">
    <citation type="journal article" date="2024" name="Int. J. Syst. Evol. Microbiol.">
        <title>Turicibacter faecis sp. nov., isolated from faeces of heart failure mouse model.</title>
        <authorList>
            <person name="Imamura Y."/>
            <person name="Motooka D."/>
            <person name="Nakajima Y."/>
            <person name="Ito S."/>
            <person name="Kitakaze M."/>
            <person name="Iida T."/>
            <person name="Nakamura S."/>
        </authorList>
    </citation>
    <scope>NUCLEOTIDE SEQUENCE</scope>
    <source>
        <strain evidence="1">TC023</strain>
    </source>
</reference>
<organism evidence="1 2">
    <name type="scientific">Turicibacter faecis</name>
    <dbReference type="NCBI Taxonomy" id="2963365"/>
    <lineage>
        <taxon>Bacteria</taxon>
        <taxon>Bacillati</taxon>
        <taxon>Bacillota</taxon>
        <taxon>Erysipelotrichia</taxon>
        <taxon>Erysipelotrichales</taxon>
        <taxon>Turicibacteraceae</taxon>
        <taxon>Turicibacter</taxon>
    </lineage>
</organism>
<dbReference type="SUPFAM" id="SSF55729">
    <property type="entry name" value="Acyl-CoA N-acyltransferases (Nat)"/>
    <property type="match status" value="1"/>
</dbReference>
<dbReference type="Proteomes" id="UP001432099">
    <property type="component" value="Chromosome"/>
</dbReference>
<name>A0ABM8IL72_9FIRM</name>
<evidence type="ECO:0000313" key="2">
    <source>
        <dbReference type="Proteomes" id="UP001432099"/>
    </source>
</evidence>
<protein>
    <submittedName>
        <fullName evidence="1">Uncharacterized protein</fullName>
    </submittedName>
</protein>
<dbReference type="Gene3D" id="3.40.630.30">
    <property type="match status" value="1"/>
</dbReference>
<sequence>MEAKEITIHKKAFLTYQQWSQWKNDNHCQTISPDFDCVIQSGDNPENSTSYLLKSIENQIQGILQLDRSNQDNRCLRLEFELDLEHSYIEMKRVLTRLITQLFEEDIHRIEIETPLLKPIHHQFLTEIGFRHEGIRQQAFYSKGSYEDIHLYGQIKKEPSRQLQDYLDYALPHYHNPESLYSIINHLGFFNPEQLNTSKLYFLATFCGLLEKLQTNSKFIHETLIKLNDLNWSAKEINEALHSLARQLSTPLTEEEKIIHDLYYIEQISASTLMKVISTEGLNSSLIHKIIEGDFQFFTSIGKQMGLERLEYTQKIIAQL</sequence>
<accession>A0ABM8IL72</accession>
<dbReference type="EMBL" id="AP028127">
    <property type="protein sequence ID" value="BEH90102.1"/>
    <property type="molecule type" value="Genomic_DNA"/>
</dbReference>
<dbReference type="InterPro" id="IPR016181">
    <property type="entry name" value="Acyl_CoA_acyltransferase"/>
</dbReference>
<keyword evidence="2" id="KW-1185">Reference proteome</keyword>
<evidence type="ECO:0000313" key="1">
    <source>
        <dbReference type="EMBL" id="BEH90102.1"/>
    </source>
</evidence>
<gene>
    <name evidence="1" type="ORF">T23_02040</name>
</gene>